<keyword evidence="5 6" id="KW-0472">Membrane</keyword>
<feature type="signal peptide" evidence="7">
    <location>
        <begin position="1"/>
        <end position="22"/>
    </location>
</feature>
<feature type="transmembrane region" description="Helical" evidence="6">
    <location>
        <begin position="151"/>
        <end position="172"/>
    </location>
</feature>
<dbReference type="GeneID" id="17260924"/>
<evidence type="ECO:0000256" key="7">
    <source>
        <dbReference type="SAM" id="SignalP"/>
    </source>
</evidence>
<evidence type="ECO:0000256" key="3">
    <source>
        <dbReference type="ARBA" id="ARBA00022692"/>
    </source>
</evidence>
<dbReference type="InterPro" id="IPR015414">
    <property type="entry name" value="TMEM64"/>
</dbReference>
<dbReference type="HOGENOM" id="CLU_1083521_0_0_1"/>
<dbReference type="PaxDb" id="2903-EOD14719"/>
<accession>A0A0D3ITY4</accession>
<dbReference type="GO" id="GO:0005886">
    <property type="term" value="C:plasma membrane"/>
    <property type="evidence" value="ECO:0007669"/>
    <property type="project" value="UniProtKB-SubCell"/>
</dbReference>
<dbReference type="AlphaFoldDB" id="A0A0D3ITY4"/>
<feature type="transmembrane region" description="Helical" evidence="6">
    <location>
        <begin position="65"/>
        <end position="87"/>
    </location>
</feature>
<dbReference type="PANTHER" id="PTHR12677:SF59">
    <property type="entry name" value="GOLGI APPARATUS MEMBRANE PROTEIN TVP38-RELATED"/>
    <property type="match status" value="1"/>
</dbReference>
<keyword evidence="9" id="KW-1185">Reference proteome</keyword>
<feature type="transmembrane region" description="Helical" evidence="6">
    <location>
        <begin position="117"/>
        <end position="145"/>
    </location>
</feature>
<evidence type="ECO:0000256" key="5">
    <source>
        <dbReference type="ARBA" id="ARBA00023136"/>
    </source>
</evidence>
<dbReference type="Proteomes" id="UP000013827">
    <property type="component" value="Unassembled WGS sequence"/>
</dbReference>
<keyword evidence="2" id="KW-1003">Cell membrane</keyword>
<reference evidence="9" key="1">
    <citation type="journal article" date="2013" name="Nature">
        <title>Pan genome of the phytoplankton Emiliania underpins its global distribution.</title>
        <authorList>
            <person name="Read B.A."/>
            <person name="Kegel J."/>
            <person name="Klute M.J."/>
            <person name="Kuo A."/>
            <person name="Lefebvre S.C."/>
            <person name="Maumus F."/>
            <person name="Mayer C."/>
            <person name="Miller J."/>
            <person name="Monier A."/>
            <person name="Salamov A."/>
            <person name="Young J."/>
            <person name="Aguilar M."/>
            <person name="Claverie J.M."/>
            <person name="Frickenhaus S."/>
            <person name="Gonzalez K."/>
            <person name="Herman E.K."/>
            <person name="Lin Y.C."/>
            <person name="Napier J."/>
            <person name="Ogata H."/>
            <person name="Sarno A.F."/>
            <person name="Shmutz J."/>
            <person name="Schroeder D."/>
            <person name="de Vargas C."/>
            <person name="Verret F."/>
            <person name="von Dassow P."/>
            <person name="Valentin K."/>
            <person name="Van de Peer Y."/>
            <person name="Wheeler G."/>
            <person name="Dacks J.B."/>
            <person name="Delwiche C.F."/>
            <person name="Dyhrman S.T."/>
            <person name="Glockner G."/>
            <person name="John U."/>
            <person name="Richards T."/>
            <person name="Worden A.Z."/>
            <person name="Zhang X."/>
            <person name="Grigoriev I.V."/>
            <person name="Allen A.E."/>
            <person name="Bidle K."/>
            <person name="Borodovsky M."/>
            <person name="Bowler C."/>
            <person name="Brownlee C."/>
            <person name="Cock J.M."/>
            <person name="Elias M."/>
            <person name="Gladyshev V.N."/>
            <person name="Groth M."/>
            <person name="Guda C."/>
            <person name="Hadaegh A."/>
            <person name="Iglesias-Rodriguez M.D."/>
            <person name="Jenkins J."/>
            <person name="Jones B.M."/>
            <person name="Lawson T."/>
            <person name="Leese F."/>
            <person name="Lindquist E."/>
            <person name="Lobanov A."/>
            <person name="Lomsadze A."/>
            <person name="Malik S.B."/>
            <person name="Marsh M.E."/>
            <person name="Mackinder L."/>
            <person name="Mock T."/>
            <person name="Mueller-Roeber B."/>
            <person name="Pagarete A."/>
            <person name="Parker M."/>
            <person name="Probert I."/>
            <person name="Quesneville H."/>
            <person name="Raines C."/>
            <person name="Rensing S.A."/>
            <person name="Riano-Pachon D.M."/>
            <person name="Richier S."/>
            <person name="Rokitta S."/>
            <person name="Shiraiwa Y."/>
            <person name="Soanes D.M."/>
            <person name="van der Giezen M."/>
            <person name="Wahlund T.M."/>
            <person name="Williams B."/>
            <person name="Wilson W."/>
            <person name="Wolfe G."/>
            <person name="Wurch L.L."/>
        </authorList>
    </citation>
    <scope>NUCLEOTIDE SEQUENCE</scope>
</reference>
<dbReference type="RefSeq" id="XP_005767148.1">
    <property type="nucleotide sequence ID" value="XM_005767091.1"/>
</dbReference>
<sequence>MVWARTVVVAVALALAACSAHQQPLSGRAIASRRDVRVPRRAPLLASRSSPPAPPGNGLGHAGGLAALAVASELMQYTNTALLILLLRRLTRSETMSQLAEAVIGWLRARGGAAYPIYVALLVGLQALPLFSALLFIVLAGAVFGAVRGTAVVSLSLTLAAVMCCAFGRAIAGRAGYSLDRLSPKAAAAVDIEIATQRPRTSLLLCTLLRLSPVVPFTFSNYLFGERVAQSTLSKMELDINPTQSGGRRQRQPRLGA</sequence>
<protein>
    <submittedName>
        <fullName evidence="8">Uncharacterized protein</fullName>
    </submittedName>
</protein>
<evidence type="ECO:0000256" key="2">
    <source>
        <dbReference type="ARBA" id="ARBA00022475"/>
    </source>
</evidence>
<keyword evidence="7" id="KW-0732">Signal</keyword>
<dbReference type="OMA" id="CCAFGRA"/>
<evidence type="ECO:0000256" key="6">
    <source>
        <dbReference type="SAM" id="Phobius"/>
    </source>
</evidence>
<dbReference type="PROSITE" id="PS51257">
    <property type="entry name" value="PROKAR_LIPOPROTEIN"/>
    <property type="match status" value="1"/>
</dbReference>
<evidence type="ECO:0000313" key="8">
    <source>
        <dbReference type="EnsemblProtists" id="EOD14719"/>
    </source>
</evidence>
<keyword evidence="3 6" id="KW-0812">Transmembrane</keyword>
<evidence type="ECO:0000256" key="4">
    <source>
        <dbReference type="ARBA" id="ARBA00022989"/>
    </source>
</evidence>
<dbReference type="PANTHER" id="PTHR12677">
    <property type="entry name" value="GOLGI APPARATUS MEMBRANE PROTEIN TVP38-RELATED"/>
    <property type="match status" value="1"/>
</dbReference>
<proteinExistence type="predicted"/>
<keyword evidence="4 6" id="KW-1133">Transmembrane helix</keyword>
<dbReference type="STRING" id="2903.R1E174"/>
<reference evidence="8" key="2">
    <citation type="submission" date="2024-10" db="UniProtKB">
        <authorList>
            <consortium name="EnsemblProtists"/>
        </authorList>
    </citation>
    <scope>IDENTIFICATION</scope>
</reference>
<feature type="chain" id="PRO_5044265002" evidence="7">
    <location>
        <begin position="23"/>
        <end position="257"/>
    </location>
</feature>
<evidence type="ECO:0000256" key="1">
    <source>
        <dbReference type="ARBA" id="ARBA00004651"/>
    </source>
</evidence>
<dbReference type="EnsemblProtists" id="EOD14719">
    <property type="protein sequence ID" value="EOD14719"/>
    <property type="gene ID" value="EMIHUDRAFT_448183"/>
</dbReference>
<comment type="subcellular location">
    <subcellularLocation>
        <location evidence="1">Cell membrane</location>
        <topology evidence="1">Multi-pass membrane protein</topology>
    </subcellularLocation>
</comment>
<name>A0A0D3ITY4_EMIH1</name>
<dbReference type="KEGG" id="ehx:EMIHUDRAFT_448183"/>
<evidence type="ECO:0000313" key="9">
    <source>
        <dbReference type="Proteomes" id="UP000013827"/>
    </source>
</evidence>
<organism evidence="8 9">
    <name type="scientific">Emiliania huxleyi (strain CCMP1516)</name>
    <dbReference type="NCBI Taxonomy" id="280463"/>
    <lineage>
        <taxon>Eukaryota</taxon>
        <taxon>Haptista</taxon>
        <taxon>Haptophyta</taxon>
        <taxon>Prymnesiophyceae</taxon>
        <taxon>Isochrysidales</taxon>
        <taxon>Noelaerhabdaceae</taxon>
        <taxon>Emiliania</taxon>
    </lineage>
</organism>